<dbReference type="GO" id="GO:0009307">
    <property type="term" value="P:DNA restriction-modification system"/>
    <property type="evidence" value="ECO:0007669"/>
    <property type="project" value="InterPro"/>
</dbReference>
<dbReference type="KEGG" id="aee:IM676_02240"/>
<gene>
    <name evidence="1" type="ORF">IM676_02240</name>
</gene>
<keyword evidence="1" id="KW-0378">Hydrolase</keyword>
<dbReference type="AlphaFoldDB" id="A0A7S6RGP2"/>
<protein>
    <submittedName>
        <fullName evidence="1">XamI family restriction endonuclease</fullName>
    </submittedName>
</protein>
<name>A0A7S6RGP2_9CYAN</name>
<dbReference type="REBASE" id="453016">
    <property type="entry name" value="Ael3563ORF2235P"/>
</dbReference>
<keyword evidence="2" id="KW-1185">Reference proteome</keyword>
<sequence>MPVNADKPHLWKQDIAQSVDFYNSWFMQFAPRAYRDTRISTAQQVESALVWTANLTNITPAVLRQQPSLLPILRMATAPPIARDRLIGLAGVPPNLIKNMEVGQRIPPKMNSTIVDAELEKIAQVIARLIDKDIFPWLDTMLEPTETQIHRAATIVADRFCGALADPIIRNAQEQRQLTTIKQHLEERGYTYVRGGAGLRFETMQLGTFSFRLNIPVNLQSGSKQVNLPIDAVIMPLQSTLGDLPLLIEAKSAGDFTNPNKRRKEEAVKIAQLKSNYGNQVRFVLFLCGYFDSGYLGYEAAEGIDWLWEHRIDDLALFGI</sequence>
<keyword evidence="1" id="KW-0255">Endonuclease</keyword>
<reference evidence="2" key="1">
    <citation type="submission" date="2020-10" db="EMBL/GenBank/DDBJ databases">
        <title>Genome-based taxonomic classification of the species Anabaenopsis elenkinii.</title>
        <authorList>
            <person name="Delbaje E."/>
            <person name="Andreote A.P.D."/>
            <person name="Pellegrinetti T.A."/>
            <person name="Cruz R.B."/>
            <person name="Branco L.H.Z."/>
            <person name="Fiore M.F."/>
        </authorList>
    </citation>
    <scope>NUCLEOTIDE SEQUENCE [LARGE SCALE GENOMIC DNA]</scope>
    <source>
        <strain evidence="2">CCIBt3563</strain>
    </source>
</reference>
<dbReference type="InterPro" id="IPR019072">
    <property type="entry name" value="Restrct_endonuc_II_XamI"/>
</dbReference>
<dbReference type="Pfam" id="PF09572">
    <property type="entry name" value="RE_XamI"/>
    <property type="match status" value="1"/>
</dbReference>
<keyword evidence="1" id="KW-0540">Nuclease</keyword>
<dbReference type="EMBL" id="CP063311">
    <property type="protein sequence ID" value="QOV23187.1"/>
    <property type="molecule type" value="Genomic_DNA"/>
</dbReference>
<dbReference type="RefSeq" id="WP_200988786.1">
    <property type="nucleotide sequence ID" value="NZ_CP063311.1"/>
</dbReference>
<dbReference type="Proteomes" id="UP000593846">
    <property type="component" value="Chromosome"/>
</dbReference>
<proteinExistence type="predicted"/>
<evidence type="ECO:0000313" key="2">
    <source>
        <dbReference type="Proteomes" id="UP000593846"/>
    </source>
</evidence>
<dbReference type="GO" id="GO:0003677">
    <property type="term" value="F:DNA binding"/>
    <property type="evidence" value="ECO:0007669"/>
    <property type="project" value="InterPro"/>
</dbReference>
<evidence type="ECO:0000313" key="1">
    <source>
        <dbReference type="EMBL" id="QOV23187.1"/>
    </source>
</evidence>
<dbReference type="GO" id="GO:0009036">
    <property type="term" value="F:type II site-specific deoxyribonuclease activity"/>
    <property type="evidence" value="ECO:0007669"/>
    <property type="project" value="InterPro"/>
</dbReference>
<organism evidence="1 2">
    <name type="scientific">Anabaenopsis elenkinii CCIBt3563</name>
    <dbReference type="NCBI Taxonomy" id="2779889"/>
    <lineage>
        <taxon>Bacteria</taxon>
        <taxon>Bacillati</taxon>
        <taxon>Cyanobacteriota</taxon>
        <taxon>Cyanophyceae</taxon>
        <taxon>Nostocales</taxon>
        <taxon>Nodulariaceae</taxon>
        <taxon>Anabaenopsis</taxon>
    </lineage>
</organism>
<accession>A0A7S6RGP2</accession>